<sequence length="58" mass="6570">MTRAGRGIQVQFVLTYMLIYLAMALHLPPWATKAIDKIRQGFLWRGRKDAKGGHCIVA</sequence>
<name>A0A0A9GVJ1_ARUDO</name>
<dbReference type="AlphaFoldDB" id="A0A0A9GVJ1"/>
<dbReference type="EMBL" id="GBRH01169334">
    <property type="protein sequence ID" value="JAE28562.1"/>
    <property type="molecule type" value="Transcribed_RNA"/>
</dbReference>
<reference evidence="2" key="2">
    <citation type="journal article" date="2015" name="Data Brief">
        <title>Shoot transcriptome of the giant reed, Arundo donax.</title>
        <authorList>
            <person name="Barrero R.A."/>
            <person name="Guerrero F.D."/>
            <person name="Moolhuijzen P."/>
            <person name="Goolsby J.A."/>
            <person name="Tidwell J."/>
            <person name="Bellgard S.E."/>
            <person name="Bellgard M.I."/>
        </authorList>
    </citation>
    <scope>NUCLEOTIDE SEQUENCE</scope>
    <source>
        <tissue evidence="2">Shoot tissue taken approximately 20 cm above the soil surface</tissue>
    </source>
</reference>
<protein>
    <submittedName>
        <fullName evidence="2">Uncharacterized protein</fullName>
    </submittedName>
</protein>
<organism evidence="2">
    <name type="scientific">Arundo donax</name>
    <name type="common">Giant reed</name>
    <name type="synonym">Donax arundinaceus</name>
    <dbReference type="NCBI Taxonomy" id="35708"/>
    <lineage>
        <taxon>Eukaryota</taxon>
        <taxon>Viridiplantae</taxon>
        <taxon>Streptophyta</taxon>
        <taxon>Embryophyta</taxon>
        <taxon>Tracheophyta</taxon>
        <taxon>Spermatophyta</taxon>
        <taxon>Magnoliopsida</taxon>
        <taxon>Liliopsida</taxon>
        <taxon>Poales</taxon>
        <taxon>Poaceae</taxon>
        <taxon>PACMAD clade</taxon>
        <taxon>Arundinoideae</taxon>
        <taxon>Arundineae</taxon>
        <taxon>Arundo</taxon>
    </lineage>
</organism>
<keyword evidence="1" id="KW-0472">Membrane</keyword>
<accession>A0A0A9GVJ1</accession>
<evidence type="ECO:0000256" key="1">
    <source>
        <dbReference type="SAM" id="Phobius"/>
    </source>
</evidence>
<reference evidence="2" key="1">
    <citation type="submission" date="2014-09" db="EMBL/GenBank/DDBJ databases">
        <authorList>
            <person name="Magalhaes I.L.F."/>
            <person name="Oliveira U."/>
            <person name="Santos F.R."/>
            <person name="Vidigal T.H.D.A."/>
            <person name="Brescovit A.D."/>
            <person name="Santos A.J."/>
        </authorList>
    </citation>
    <scope>NUCLEOTIDE SEQUENCE</scope>
    <source>
        <tissue evidence="2">Shoot tissue taken approximately 20 cm above the soil surface</tissue>
    </source>
</reference>
<evidence type="ECO:0000313" key="2">
    <source>
        <dbReference type="EMBL" id="JAE28562.1"/>
    </source>
</evidence>
<keyword evidence="1" id="KW-0812">Transmembrane</keyword>
<proteinExistence type="predicted"/>
<keyword evidence="1" id="KW-1133">Transmembrane helix</keyword>
<feature type="transmembrane region" description="Helical" evidence="1">
    <location>
        <begin position="12"/>
        <end position="31"/>
    </location>
</feature>